<evidence type="ECO:0000313" key="4">
    <source>
        <dbReference type="Proteomes" id="UP000250079"/>
    </source>
</evidence>
<dbReference type="InterPro" id="IPR002491">
    <property type="entry name" value="ABC_transptr_periplasmic_BD"/>
</dbReference>
<dbReference type="PANTHER" id="PTHR30535">
    <property type="entry name" value="VITAMIN B12-BINDING PROTEIN"/>
    <property type="match status" value="1"/>
</dbReference>
<dbReference type="EMBL" id="CP018632">
    <property type="protein sequence ID" value="ASJ70953.1"/>
    <property type="molecule type" value="Genomic_DNA"/>
</dbReference>
<gene>
    <name evidence="3" type="primary">btuF_1</name>
    <name evidence="3" type="ORF">IMCC3135_04200</name>
</gene>
<sequence length="358" mass="39374">MESIQDTSSRKSLCFATLVVMLSTLCSPAIASRSIIDSAGRTVEIPDTINTVFAAGPPASVLVYVVRPETLAGWPRALRKNEIPYIAADYQSLPETGRLTGRGGEANLETVLSIKPDLIIDFGSIRDTYIDLANRVQAQTGIPYVLIDGRFDQTPAALRLTGDILGASERGEALARAAEKLFSRVDAITAAVAEGDRPRVYLARGPDGLETGSKGSINTEIIERAGGRNVIDAGDGRHGGLVEISMENMIAVDPDYIVTWDQNFFADARQNPLWAGISAMQEDQFYLSPTAPFGWIDRPPSLNRIIGLQWMSRLLYPEQWDTELSEEAAQFYQDWYHVELDEEQLQVLLSWAEGQPPE</sequence>
<dbReference type="RefSeq" id="WP_205737897.1">
    <property type="nucleotide sequence ID" value="NZ_CP018632.1"/>
</dbReference>
<dbReference type="SUPFAM" id="SSF53807">
    <property type="entry name" value="Helical backbone' metal receptor"/>
    <property type="match status" value="1"/>
</dbReference>
<feature type="signal peptide" evidence="1">
    <location>
        <begin position="1"/>
        <end position="31"/>
    </location>
</feature>
<dbReference type="InterPro" id="IPR050902">
    <property type="entry name" value="ABC_Transporter_SBP"/>
</dbReference>
<dbReference type="CDD" id="cd01147">
    <property type="entry name" value="HemV-2"/>
    <property type="match status" value="1"/>
</dbReference>
<dbReference type="PANTHER" id="PTHR30535:SF34">
    <property type="entry name" value="MOLYBDATE-BINDING PROTEIN MOLA"/>
    <property type="match status" value="1"/>
</dbReference>
<dbReference type="PROSITE" id="PS50983">
    <property type="entry name" value="FE_B12_PBP"/>
    <property type="match status" value="1"/>
</dbReference>
<dbReference type="AlphaFoldDB" id="A0A2Z2NIR6"/>
<feature type="domain" description="Fe/B12 periplasmic-binding" evidence="2">
    <location>
        <begin position="50"/>
        <end position="319"/>
    </location>
</feature>
<name>A0A2Z2NIR6_9GAMM</name>
<dbReference type="Gene3D" id="1.20.58.2180">
    <property type="match status" value="1"/>
</dbReference>
<accession>A0A2Z2NIR6</accession>
<keyword evidence="1" id="KW-0732">Signal</keyword>
<evidence type="ECO:0000313" key="3">
    <source>
        <dbReference type="EMBL" id="ASJ70953.1"/>
    </source>
</evidence>
<evidence type="ECO:0000256" key="1">
    <source>
        <dbReference type="SAM" id="SignalP"/>
    </source>
</evidence>
<feature type="chain" id="PRO_5016250879" evidence="1">
    <location>
        <begin position="32"/>
        <end position="358"/>
    </location>
</feature>
<keyword evidence="4" id="KW-1185">Reference proteome</keyword>
<organism evidence="3 4">
    <name type="scientific">Granulosicoccus antarcticus IMCC3135</name>
    <dbReference type="NCBI Taxonomy" id="1192854"/>
    <lineage>
        <taxon>Bacteria</taxon>
        <taxon>Pseudomonadati</taxon>
        <taxon>Pseudomonadota</taxon>
        <taxon>Gammaproteobacteria</taxon>
        <taxon>Chromatiales</taxon>
        <taxon>Granulosicoccaceae</taxon>
        <taxon>Granulosicoccus</taxon>
    </lineage>
</organism>
<reference evidence="3 4" key="1">
    <citation type="submission" date="2016-12" db="EMBL/GenBank/DDBJ databases">
        <authorList>
            <person name="Song W.-J."/>
            <person name="Kurnit D.M."/>
        </authorList>
    </citation>
    <scope>NUCLEOTIDE SEQUENCE [LARGE SCALE GENOMIC DNA]</scope>
    <source>
        <strain evidence="3 4">IMCC3135</strain>
    </source>
</reference>
<dbReference type="KEGG" id="gai:IMCC3135_04200"/>
<dbReference type="Pfam" id="PF01497">
    <property type="entry name" value="Peripla_BP_2"/>
    <property type="match status" value="1"/>
</dbReference>
<dbReference type="GO" id="GO:0071281">
    <property type="term" value="P:cellular response to iron ion"/>
    <property type="evidence" value="ECO:0007669"/>
    <property type="project" value="TreeGrafter"/>
</dbReference>
<dbReference type="Proteomes" id="UP000250079">
    <property type="component" value="Chromosome"/>
</dbReference>
<protein>
    <submittedName>
        <fullName evidence="3">Vitamin B12-binding protein</fullName>
    </submittedName>
</protein>
<dbReference type="Gene3D" id="3.40.50.1980">
    <property type="entry name" value="Nitrogenase molybdenum iron protein domain"/>
    <property type="match status" value="2"/>
</dbReference>
<evidence type="ECO:0000259" key="2">
    <source>
        <dbReference type="PROSITE" id="PS50983"/>
    </source>
</evidence>
<proteinExistence type="predicted"/>